<dbReference type="HOGENOM" id="CLU_3259088_0_0_0"/>
<accession>B9K7Q8</accession>
<evidence type="ECO:0000313" key="2">
    <source>
        <dbReference type="Proteomes" id="UP000000445"/>
    </source>
</evidence>
<keyword evidence="2" id="KW-1185">Reference proteome</keyword>
<name>B9K7Q8_THENN</name>
<evidence type="ECO:0000313" key="1">
    <source>
        <dbReference type="EMBL" id="ACM22991.1"/>
    </source>
</evidence>
<gene>
    <name evidence="1" type="ordered locus">CTN_0815</name>
</gene>
<reference evidence="1 2" key="1">
    <citation type="journal article" date="2009" name="Biosci. Biotechnol. Biochem.">
        <title>WeGAS: a web-based microbial genome annotation system.</title>
        <authorList>
            <person name="Lee D."/>
            <person name="Seo H."/>
            <person name="Park C."/>
            <person name="Park K."/>
        </authorList>
    </citation>
    <scope>NUCLEOTIDE SEQUENCE [LARGE SCALE GENOMIC DNA]</scope>
    <source>
        <strain evidence="2">ATCC 49049 / DSM 4359 / NBRC 107923 / NS-E</strain>
    </source>
</reference>
<proteinExistence type="predicted"/>
<protein>
    <submittedName>
        <fullName evidence="1">Uncharacterized protein</fullName>
    </submittedName>
</protein>
<sequence length="42" mass="4970">MGFNTSLEVWKLSIETRYRLKEKQDTETKNKKRGKIPALIAF</sequence>
<dbReference type="AlphaFoldDB" id="B9K7Q8"/>
<dbReference type="EMBL" id="CP000916">
    <property type="protein sequence ID" value="ACM22991.1"/>
    <property type="molecule type" value="Genomic_DNA"/>
</dbReference>
<dbReference type="Proteomes" id="UP000000445">
    <property type="component" value="Chromosome"/>
</dbReference>
<dbReference type="KEGG" id="tna:CTN_0815"/>
<organism evidence="1 2">
    <name type="scientific">Thermotoga neapolitana (strain ATCC 49049 / DSM 4359 / NBRC 107923 / NS-E)</name>
    <dbReference type="NCBI Taxonomy" id="309803"/>
    <lineage>
        <taxon>Bacteria</taxon>
        <taxon>Thermotogati</taxon>
        <taxon>Thermotogota</taxon>
        <taxon>Thermotogae</taxon>
        <taxon>Thermotogales</taxon>
        <taxon>Thermotogaceae</taxon>
        <taxon>Thermotoga</taxon>
    </lineage>
</organism>